<sequence>MSDVQMVQQNSETAKYGGNIKLWCAASGYIFPTNFLAWLKHVPGKDILYIGNIFPQSGGISYSSLFKGGKFTITTDNAKSTGYLQIDKVDLEDAAVYYCARQAHYEY</sequence>
<evidence type="ECO:0000256" key="3">
    <source>
        <dbReference type="ARBA" id="ARBA00043265"/>
    </source>
</evidence>
<dbReference type="InterPro" id="IPR013106">
    <property type="entry name" value="Ig_V-set"/>
</dbReference>
<evidence type="ECO:0000256" key="2">
    <source>
        <dbReference type="ARBA" id="ARBA00023130"/>
    </source>
</evidence>
<dbReference type="InterPro" id="IPR050199">
    <property type="entry name" value="IgHV"/>
</dbReference>
<keyword evidence="1" id="KW-0391">Immunity</keyword>
<reference evidence="6" key="1">
    <citation type="journal article" date="2016" name="Nature">
        <title>Genome evolution in the allotetraploid frog Xenopus laevis.</title>
        <authorList>
            <person name="Session A.M."/>
            <person name="Uno Y."/>
            <person name="Kwon T."/>
            <person name="Chapman J.A."/>
            <person name="Toyoda A."/>
            <person name="Takahashi S."/>
            <person name="Fukui A."/>
            <person name="Hikosaka A."/>
            <person name="Suzuki A."/>
            <person name="Kondo M."/>
            <person name="van Heeringen S.J."/>
            <person name="Quigley I."/>
            <person name="Heinz S."/>
            <person name="Ogino H."/>
            <person name="Ochi H."/>
            <person name="Hellsten U."/>
            <person name="Lyons J.B."/>
            <person name="Simakov O."/>
            <person name="Putnam N."/>
            <person name="Stites J."/>
            <person name="Kuroki Y."/>
            <person name="Tanaka T."/>
            <person name="Michiue T."/>
            <person name="Watanabe M."/>
            <person name="Bogdanovic O."/>
            <person name="Lister R."/>
            <person name="Georgiou G."/>
            <person name="Paranjpe S.S."/>
            <person name="van Kruijsbergen I."/>
            <person name="Shu S."/>
            <person name="Carlson J."/>
            <person name="Kinoshita T."/>
            <person name="Ohta Y."/>
            <person name="Mawaribuchi S."/>
            <person name="Jenkins J."/>
            <person name="Grimwood J."/>
            <person name="Schmutz J."/>
            <person name="Mitros T."/>
            <person name="Mozaffari S.V."/>
            <person name="Suzuki Y."/>
            <person name="Haramoto Y."/>
            <person name="Yamamoto T.S."/>
            <person name="Takagi C."/>
            <person name="Heald R."/>
            <person name="Miller K."/>
            <person name="Haudenschild C."/>
            <person name="Kitzman J."/>
            <person name="Nakayama T."/>
            <person name="Izutsu Y."/>
            <person name="Robert J."/>
            <person name="Fortriede J."/>
            <person name="Burns K."/>
            <person name="Lotay V."/>
            <person name="Karimi K."/>
            <person name="Yasuoka Y."/>
            <person name="Dichmann D.S."/>
            <person name="Flajnik M.F."/>
            <person name="Houston D.W."/>
            <person name="Shendure J."/>
            <person name="DuPasquier L."/>
            <person name="Vize P.D."/>
            <person name="Zorn A.M."/>
            <person name="Ito M."/>
            <person name="Marcotte E.M."/>
            <person name="Wallingford J.B."/>
            <person name="Ito Y."/>
            <person name="Asashima M."/>
            <person name="Ueno N."/>
            <person name="Matsuda Y."/>
            <person name="Veenstra G.J."/>
            <person name="Fujiyama A."/>
            <person name="Harland R.M."/>
            <person name="Taira M."/>
            <person name="Rokhsar D.S."/>
        </authorList>
    </citation>
    <scope>NUCLEOTIDE SEQUENCE [LARGE SCALE GENOMIC DNA]</scope>
    <source>
        <strain evidence="6">J</strain>
    </source>
</reference>
<dbReference type="EMBL" id="CM004466">
    <property type="protein sequence ID" value="OCU01509.1"/>
    <property type="molecule type" value="Genomic_DNA"/>
</dbReference>
<keyword evidence="2" id="KW-1064">Adaptive immunity</keyword>
<proteinExistence type="predicted"/>
<accession>A0A974I527</accession>
<dbReference type="InterPro" id="IPR007110">
    <property type="entry name" value="Ig-like_dom"/>
</dbReference>
<dbReference type="InterPro" id="IPR036179">
    <property type="entry name" value="Ig-like_dom_sf"/>
</dbReference>
<evidence type="ECO:0000313" key="5">
    <source>
        <dbReference type="EMBL" id="OCU01509.1"/>
    </source>
</evidence>
<evidence type="ECO:0000313" key="6">
    <source>
        <dbReference type="Proteomes" id="UP000694892"/>
    </source>
</evidence>
<protein>
    <recommendedName>
        <fullName evidence="4">Ig-like domain-containing protein</fullName>
    </recommendedName>
</protein>
<dbReference type="SMART" id="SM00406">
    <property type="entry name" value="IGv"/>
    <property type="match status" value="1"/>
</dbReference>
<gene>
    <name evidence="5" type="ORF">XELAEV_18007299mg</name>
</gene>
<dbReference type="GO" id="GO:0019814">
    <property type="term" value="C:immunoglobulin complex"/>
    <property type="evidence" value="ECO:0007669"/>
    <property type="project" value="UniProtKB-KW"/>
</dbReference>
<dbReference type="InterPro" id="IPR013783">
    <property type="entry name" value="Ig-like_fold"/>
</dbReference>
<dbReference type="SUPFAM" id="SSF48726">
    <property type="entry name" value="Immunoglobulin"/>
    <property type="match status" value="1"/>
</dbReference>
<dbReference type="PANTHER" id="PTHR23266">
    <property type="entry name" value="IMMUNOGLOBULIN HEAVY CHAIN"/>
    <property type="match status" value="1"/>
</dbReference>
<dbReference type="GO" id="GO:0005576">
    <property type="term" value="C:extracellular region"/>
    <property type="evidence" value="ECO:0007669"/>
    <property type="project" value="UniProtKB-ARBA"/>
</dbReference>
<dbReference type="AlphaFoldDB" id="A0A974I527"/>
<keyword evidence="3" id="KW-1280">Immunoglobulin</keyword>
<name>A0A974I527_XENLA</name>
<dbReference type="Pfam" id="PF07686">
    <property type="entry name" value="V-set"/>
    <property type="match status" value="1"/>
</dbReference>
<evidence type="ECO:0000256" key="1">
    <source>
        <dbReference type="ARBA" id="ARBA00022859"/>
    </source>
</evidence>
<dbReference type="Gene3D" id="2.60.40.10">
    <property type="entry name" value="Immunoglobulins"/>
    <property type="match status" value="1"/>
</dbReference>
<dbReference type="Proteomes" id="UP000694892">
    <property type="component" value="Chromosome 1L"/>
</dbReference>
<organism evidence="5 6">
    <name type="scientific">Xenopus laevis</name>
    <name type="common">African clawed frog</name>
    <dbReference type="NCBI Taxonomy" id="8355"/>
    <lineage>
        <taxon>Eukaryota</taxon>
        <taxon>Metazoa</taxon>
        <taxon>Chordata</taxon>
        <taxon>Craniata</taxon>
        <taxon>Vertebrata</taxon>
        <taxon>Euteleostomi</taxon>
        <taxon>Amphibia</taxon>
        <taxon>Batrachia</taxon>
        <taxon>Anura</taxon>
        <taxon>Pipoidea</taxon>
        <taxon>Pipidae</taxon>
        <taxon>Xenopodinae</taxon>
        <taxon>Xenopus</taxon>
        <taxon>Xenopus</taxon>
    </lineage>
</organism>
<evidence type="ECO:0000259" key="4">
    <source>
        <dbReference type="PROSITE" id="PS50835"/>
    </source>
</evidence>
<dbReference type="GO" id="GO:0002250">
    <property type="term" value="P:adaptive immune response"/>
    <property type="evidence" value="ECO:0007669"/>
    <property type="project" value="UniProtKB-KW"/>
</dbReference>
<dbReference type="PROSITE" id="PS50835">
    <property type="entry name" value="IG_LIKE"/>
    <property type="match status" value="1"/>
</dbReference>
<feature type="domain" description="Ig-like" evidence="4">
    <location>
        <begin position="2"/>
        <end position="107"/>
    </location>
</feature>